<dbReference type="GO" id="GO:0042025">
    <property type="term" value="C:host cell nucleus"/>
    <property type="evidence" value="ECO:0007669"/>
    <property type="project" value="UniProtKB-SubCell"/>
</dbReference>
<dbReference type="HAMAP" id="MF_04006">
    <property type="entry name" value="HPV_E6"/>
    <property type="match status" value="1"/>
</dbReference>
<organism evidence="18 19">
    <name type="scientific">Macaca fascicularis papillomavirus 7</name>
    <dbReference type="NCBI Taxonomy" id="471185"/>
    <lineage>
        <taxon>Viruses</taxon>
        <taxon>Monodnaviria</taxon>
        <taxon>Shotokuvirae</taxon>
        <taxon>Cossaviricota</taxon>
        <taxon>Papovaviricetes</taxon>
        <taxon>Zurhausenvirales</taxon>
        <taxon>Papillomaviridae</taxon>
        <taxon>Firstpapillomavirinae</taxon>
        <taxon>Alphapapillomavirus</taxon>
        <taxon>Rhesus papillomavirus type 1</taxon>
    </lineage>
</organism>
<keyword evidence="5 16" id="KW-1090">Inhibition of host innate immune response by virus</keyword>
<comment type="subunit">
    <text evidence="16">Forms homodimers. Interacts with ubiquitin-protein ligase UBE3A/E6-AP and thus forms a complex with human TP53. Interacts with human NFX1 and MAGI3. Interacts with human IRF3; this interaction inhibits the establishment of antiviral state. Interacts with human TYK2; this interaction inhibits JAK-STAT activation by interferon alpha. Interacts with host DLG1; this interaction leads to the proteasomal degradation of DLG1.</text>
</comment>
<dbReference type="GO" id="GO:0030430">
    <property type="term" value="C:host cell cytoplasm"/>
    <property type="evidence" value="ECO:0007669"/>
    <property type="project" value="UniProtKB-SubCell"/>
</dbReference>
<dbReference type="SUPFAM" id="SSF161229">
    <property type="entry name" value="E6 C-terminal domain-like"/>
    <property type="match status" value="2"/>
</dbReference>
<dbReference type="InterPro" id="IPR001334">
    <property type="entry name" value="E6"/>
</dbReference>
<keyword evidence="9 16" id="KW-0805">Transcription regulation</keyword>
<feature type="zinc finger region" evidence="16">
    <location>
        <begin position="103"/>
        <end position="139"/>
    </location>
</feature>
<dbReference type="InterPro" id="IPR038575">
    <property type="entry name" value="E6_sf"/>
</dbReference>
<dbReference type="EMBL" id="EF558838">
    <property type="protein sequence ID" value="ABX56056.1"/>
    <property type="molecule type" value="Genomic_DNA"/>
</dbReference>
<evidence type="ECO:0000256" key="12">
    <source>
        <dbReference type="ARBA" id="ARBA00023163"/>
    </source>
</evidence>
<protein>
    <recommendedName>
        <fullName evidence="16 17">Protein E6</fullName>
    </recommendedName>
</protein>
<keyword evidence="15 16" id="KW-1119">Modulation of host cell apoptosis by virus</keyword>
<keyword evidence="3 16" id="KW-1048">Host nucleus</keyword>
<comment type="function">
    <text evidence="16">Plays a major role in the induction and maintenance of cellular transformation. Acts mainly as an oncoprotein by stimulating the destruction of many host cell key regulatory proteins. E6 associates with host UBE3A/E6-AP ubiquitin-protein ligase, and inactivates tumor suppressors TP53 and TP73 by targeting them to the 26S proteasome for degradation. In turn, DNA damage and chromosomal instabilities increase and lead to cell proliferation and cancer development. The complex E6/E6AP targets several other substrates to degradation via the proteasome including host DLG1 or NFX-91, a repressor of human telomerase reverse transcriptase (hTERT). The resulting increased expression of hTERT prevents the shortening of telomere length leading to cell immortalization. Other cellular targets including BAK1, Fas-associated death domain-containing protein (FADD) and procaspase 8, are degraded by E6/E6AP causing inhibition of apoptosis. E6 also inhibits immune response by interacting with host IRF3 and TYK2. These interactions prevent IRF3 transcriptional activities and inhibit TYK2-mediated JAK-STAT activation by interferon alpha resulting in inhibition of the interferon signaling pathway.</text>
</comment>
<reference evidence="18 19" key="1">
    <citation type="journal article" date="2009" name="Virology">
        <title>Genomic diversity and interspecies host infection of alpha12 Macaca fascicularis papillomaviruses (MfPVs).</title>
        <authorList>
            <person name="Chen Z."/>
            <person name="van Doorslaer K."/>
            <person name="Desalle R."/>
            <person name="Wood C.E."/>
            <person name="Kaplan J.R."/>
            <person name="Wagner J.D."/>
            <person name="Burk R.D."/>
        </authorList>
    </citation>
    <scope>NUCLEOTIDE SEQUENCE [LARGE SCALE GENOMIC DNA]</scope>
    <source>
        <strain evidence="18">Mac18</strain>
    </source>
</reference>
<keyword evidence="7 16" id="KW-0863">Zinc-finger</keyword>
<evidence type="ECO:0000256" key="3">
    <source>
        <dbReference type="ARBA" id="ARBA00022562"/>
    </source>
</evidence>
<keyword evidence="2 16" id="KW-0244">Early protein</keyword>
<evidence type="ECO:0000256" key="17">
    <source>
        <dbReference type="RuleBase" id="RU363123"/>
    </source>
</evidence>
<evidence type="ECO:0000256" key="8">
    <source>
        <dbReference type="ARBA" id="ARBA00022833"/>
    </source>
</evidence>
<keyword evidence="8 16" id="KW-0862">Zinc</keyword>
<feature type="short sequence motif" description="PDZ-binding domain" evidence="16">
    <location>
        <begin position="147"/>
        <end position="149"/>
    </location>
</feature>
<dbReference type="GO" id="GO:0003677">
    <property type="term" value="F:DNA binding"/>
    <property type="evidence" value="ECO:0007669"/>
    <property type="project" value="UniProtKB-UniRule"/>
</dbReference>
<dbReference type="GO" id="GO:0039648">
    <property type="term" value="P:symbiont-mediated perturbation of host ubiquitin-like protein modification"/>
    <property type="evidence" value="ECO:0007669"/>
    <property type="project" value="UniProtKB-UniRule"/>
</dbReference>
<dbReference type="GO" id="GO:0006355">
    <property type="term" value="P:regulation of DNA-templated transcription"/>
    <property type="evidence" value="ECO:0007669"/>
    <property type="project" value="UniProtKB-UniRule"/>
</dbReference>
<keyword evidence="16" id="KW-1113">Inhibition of host RLR pathway by virus</keyword>
<evidence type="ECO:0000256" key="10">
    <source>
        <dbReference type="ARBA" id="ARBA00023125"/>
    </source>
</evidence>
<evidence type="ECO:0000256" key="5">
    <source>
        <dbReference type="ARBA" id="ARBA00022632"/>
    </source>
</evidence>
<evidence type="ECO:0000256" key="2">
    <source>
        <dbReference type="ARBA" id="ARBA00022518"/>
    </source>
</evidence>
<feature type="zinc finger region" evidence="16">
    <location>
        <begin position="30"/>
        <end position="66"/>
    </location>
</feature>
<keyword evidence="6 16" id="KW-0479">Metal-binding</keyword>
<keyword evidence="11 16" id="KW-0010">Activator</keyword>
<evidence type="ECO:0000256" key="9">
    <source>
        <dbReference type="ARBA" id="ARBA00023015"/>
    </source>
</evidence>
<dbReference type="Proteomes" id="UP000099931">
    <property type="component" value="Segment"/>
</dbReference>
<keyword evidence="13 16" id="KW-1035">Host cytoplasm</keyword>
<accession>C3PU64</accession>
<proteinExistence type="inferred from homology"/>
<evidence type="ECO:0000256" key="16">
    <source>
        <dbReference type="HAMAP-Rule" id="MF_04006"/>
    </source>
</evidence>
<dbReference type="GO" id="GO:0039548">
    <property type="term" value="P:symbiont-mediated suppression of host cytoplasmic pattern recognition receptor signaling pathway via inhibition of IRF3 activity"/>
    <property type="evidence" value="ECO:0007669"/>
    <property type="project" value="UniProtKB-UniRule"/>
</dbReference>
<evidence type="ECO:0000313" key="18">
    <source>
        <dbReference type="EMBL" id="ABX56056.1"/>
    </source>
</evidence>
<evidence type="ECO:0000256" key="13">
    <source>
        <dbReference type="ARBA" id="ARBA00023200"/>
    </source>
</evidence>
<keyword evidence="10 16" id="KW-0238">DNA-binding</keyword>
<evidence type="ECO:0000313" key="19">
    <source>
        <dbReference type="Proteomes" id="UP000099931"/>
    </source>
</evidence>
<dbReference type="GO" id="GO:0006351">
    <property type="term" value="P:DNA-templated transcription"/>
    <property type="evidence" value="ECO:0007669"/>
    <property type="project" value="UniProtKB-UniRule"/>
</dbReference>
<keyword evidence="4 16" id="KW-0945">Host-virus interaction</keyword>
<evidence type="ECO:0000256" key="4">
    <source>
        <dbReference type="ARBA" id="ARBA00022581"/>
    </source>
</evidence>
<evidence type="ECO:0000256" key="11">
    <source>
        <dbReference type="ARBA" id="ARBA00023159"/>
    </source>
</evidence>
<evidence type="ECO:0000256" key="14">
    <source>
        <dbReference type="ARBA" id="ARBA00023280"/>
    </source>
</evidence>
<dbReference type="GO" id="GO:0008270">
    <property type="term" value="F:zinc ion binding"/>
    <property type="evidence" value="ECO:0007669"/>
    <property type="project" value="UniProtKB-KW"/>
</dbReference>
<dbReference type="GO" id="GO:0030165">
    <property type="term" value="F:PDZ domain binding"/>
    <property type="evidence" value="ECO:0007669"/>
    <property type="project" value="UniProtKB-UniRule"/>
</dbReference>
<evidence type="ECO:0000256" key="1">
    <source>
        <dbReference type="ARBA" id="ARBA00006346"/>
    </source>
</evidence>
<dbReference type="GO" id="GO:0052150">
    <property type="term" value="P:symbiont-mediated perturbation of host apoptosis"/>
    <property type="evidence" value="ECO:0007669"/>
    <property type="project" value="UniProtKB-KW"/>
</dbReference>
<dbReference type="Pfam" id="PF00518">
    <property type="entry name" value="E6"/>
    <property type="match status" value="1"/>
</dbReference>
<dbReference type="GO" id="GO:0039502">
    <property type="term" value="P:symbiont-mediated suppression of host type I interferon-mediated signaling pathway"/>
    <property type="evidence" value="ECO:0007669"/>
    <property type="project" value="UniProtKB-UniRule"/>
</dbReference>
<evidence type="ECO:0000256" key="15">
    <source>
        <dbReference type="ARBA" id="ARBA00023323"/>
    </source>
</evidence>
<comment type="subcellular location">
    <subcellularLocation>
        <location evidence="16 17">Host cytoplasm</location>
    </subcellularLocation>
    <subcellularLocation>
        <location evidence="16 17">Host nucleus</location>
    </subcellularLocation>
</comment>
<name>C3PU64_RHPV1</name>
<keyword evidence="16" id="KW-1092">Inhibition of host IRF3 by virus</keyword>
<sequence length="149" mass="17696">MVDEYSENAWTLHELCEQREESLHEIILHCVFCREELCRQEVYDFARFELRLVYREGTAYGVCKPCLQLHSKVRRLRHYNCSVYGSTLEGLLKKQLHEVTIRCYICQKPLCQVEMQRHLDCEERFHEIAGVWTGRCIPCWRPAGAETTV</sequence>
<comment type="miscellaneous">
    <text evidence="16">Belongs to the high risk human alphapapillomavirus family. The cancer-causing human papillomavirus E6 protein has a unique carboxy terminal PDZ domain containing substrate.</text>
</comment>
<dbReference type="Gene3D" id="3.30.240.40">
    <property type="entry name" value="E6 early regulatory protein"/>
    <property type="match status" value="2"/>
</dbReference>
<evidence type="ECO:0000256" key="6">
    <source>
        <dbReference type="ARBA" id="ARBA00022723"/>
    </source>
</evidence>
<keyword evidence="14 16" id="KW-0899">Viral immunoevasion</keyword>
<gene>
    <name evidence="16 18" type="primary">E6</name>
</gene>
<keyword evidence="12 16" id="KW-0804">Transcription</keyword>
<evidence type="ECO:0000256" key="7">
    <source>
        <dbReference type="ARBA" id="ARBA00022771"/>
    </source>
</evidence>
<comment type="similarity">
    <text evidence="1 17">Belongs to the papillomaviridae E6 protein family.</text>
</comment>